<evidence type="ECO:0000256" key="4">
    <source>
        <dbReference type="RuleBase" id="RU003718"/>
    </source>
</evidence>
<dbReference type="Pfam" id="PF00201">
    <property type="entry name" value="UDPGT"/>
    <property type="match status" value="1"/>
</dbReference>
<dbReference type="CDD" id="cd03784">
    <property type="entry name" value="GT1_Gtf-like"/>
    <property type="match status" value="1"/>
</dbReference>
<dbReference type="SUPFAM" id="SSF53756">
    <property type="entry name" value="UDP-Glycosyltransferase/glycogen phosphorylase"/>
    <property type="match status" value="1"/>
</dbReference>
<dbReference type="FunFam" id="3.40.50.2000:FF:000060">
    <property type="entry name" value="Glycosyltransferase"/>
    <property type="match status" value="1"/>
</dbReference>
<dbReference type="PANTHER" id="PTHR48048:SF76">
    <property type="entry name" value="UDP-GLYCOSYLTRANSFERASE 708D1-LIKE"/>
    <property type="match status" value="1"/>
</dbReference>
<accession>A0A7J7N0B9</accession>
<dbReference type="Proteomes" id="UP000541444">
    <property type="component" value="Unassembled WGS sequence"/>
</dbReference>
<organism evidence="6 7">
    <name type="scientific">Kingdonia uniflora</name>
    <dbReference type="NCBI Taxonomy" id="39325"/>
    <lineage>
        <taxon>Eukaryota</taxon>
        <taxon>Viridiplantae</taxon>
        <taxon>Streptophyta</taxon>
        <taxon>Embryophyta</taxon>
        <taxon>Tracheophyta</taxon>
        <taxon>Spermatophyta</taxon>
        <taxon>Magnoliopsida</taxon>
        <taxon>Ranunculales</taxon>
        <taxon>Circaeasteraceae</taxon>
        <taxon>Kingdonia</taxon>
    </lineage>
</organism>
<comment type="caution">
    <text evidence="6">The sequence shown here is derived from an EMBL/GenBank/DDBJ whole genome shotgun (WGS) entry which is preliminary data.</text>
</comment>
<dbReference type="OrthoDB" id="5835829at2759"/>
<keyword evidence="2 4" id="KW-0328">Glycosyltransferase</keyword>
<name>A0A7J7N0B9_9MAGN</name>
<dbReference type="AlphaFoldDB" id="A0A7J7N0B9"/>
<evidence type="ECO:0000313" key="6">
    <source>
        <dbReference type="EMBL" id="KAF6160641.1"/>
    </source>
</evidence>
<dbReference type="InterPro" id="IPR050481">
    <property type="entry name" value="UDP-glycosyltransf_plant"/>
</dbReference>
<dbReference type="PROSITE" id="PS00375">
    <property type="entry name" value="UDPGT"/>
    <property type="match status" value="1"/>
</dbReference>
<proteinExistence type="inferred from homology"/>
<dbReference type="EC" id="2.4.1.-" evidence="5"/>
<evidence type="ECO:0000256" key="5">
    <source>
        <dbReference type="RuleBase" id="RU362057"/>
    </source>
</evidence>
<evidence type="ECO:0000256" key="1">
    <source>
        <dbReference type="ARBA" id="ARBA00009995"/>
    </source>
</evidence>
<evidence type="ECO:0000256" key="2">
    <source>
        <dbReference type="ARBA" id="ARBA00022676"/>
    </source>
</evidence>
<comment type="similarity">
    <text evidence="1 4">Belongs to the UDP-glycosyltransferase family.</text>
</comment>
<sequence>MSKLIDTKPVIPHVAILTSSGMGHLQPSFRLAALLVNNNCRVTFVTTHPTVSLAESNSISSFLSAFPQIISKTLNLLPMDPTTTKMTDPFFLQWDAIRHSSHLLSPLLASSSPPLTALVTDVMIASTFVPATTDLTLPNYILFTSSAKMLSFLVCYPTILAAIESNKKSDHILSDATIHINDSLIIPTSCFPPPLFYPKQLFNTQFAANAKQMMRCDGILINSFEGLETESLEQLNGGNIINGLPPVIPIGPLSPCDFEQGPGLSWLDNQLDNSVVYVSFGSRTSMSREQILELGNGLLKSGTKFLWVVKDKKVDKDDNGGVEEVVGYEFIEKVKDKGLVVKTWVDQIGILSHRAVGGFVTHCGWNSVVEAALCGVPMLAWPQGSDQRINATVVESRGLGLWVKSWGWSWEEVVKAEEIGNKIRELMIDERFKIRTVHVKEEAMKADKNVGDLIN</sequence>
<dbReference type="EMBL" id="JACGCM010001161">
    <property type="protein sequence ID" value="KAF6160641.1"/>
    <property type="molecule type" value="Genomic_DNA"/>
</dbReference>
<keyword evidence="7" id="KW-1185">Reference proteome</keyword>
<keyword evidence="3 4" id="KW-0808">Transferase</keyword>
<gene>
    <name evidence="6" type="ORF">GIB67_019581</name>
</gene>
<reference evidence="6 7" key="1">
    <citation type="journal article" date="2020" name="IScience">
        <title>Genome Sequencing of the Endangered Kingdonia uniflora (Circaeasteraceae, Ranunculales) Reveals Potential Mechanisms of Evolutionary Specialization.</title>
        <authorList>
            <person name="Sun Y."/>
            <person name="Deng T."/>
            <person name="Zhang A."/>
            <person name="Moore M.J."/>
            <person name="Landis J.B."/>
            <person name="Lin N."/>
            <person name="Zhang H."/>
            <person name="Zhang X."/>
            <person name="Huang J."/>
            <person name="Zhang X."/>
            <person name="Sun H."/>
            <person name="Wang H."/>
        </authorList>
    </citation>
    <scope>NUCLEOTIDE SEQUENCE [LARGE SCALE GENOMIC DNA]</scope>
    <source>
        <strain evidence="6">TB1705</strain>
        <tissue evidence="6">Leaf</tissue>
    </source>
</reference>
<dbReference type="InterPro" id="IPR035595">
    <property type="entry name" value="UDP_glycos_trans_CS"/>
</dbReference>
<evidence type="ECO:0000313" key="7">
    <source>
        <dbReference type="Proteomes" id="UP000541444"/>
    </source>
</evidence>
<protein>
    <recommendedName>
        <fullName evidence="5">Glycosyltransferase</fullName>
        <ecNumber evidence="5">2.4.1.-</ecNumber>
    </recommendedName>
</protein>
<dbReference type="PANTHER" id="PTHR48048">
    <property type="entry name" value="GLYCOSYLTRANSFERASE"/>
    <property type="match status" value="1"/>
</dbReference>
<dbReference type="InterPro" id="IPR002213">
    <property type="entry name" value="UDP_glucos_trans"/>
</dbReference>
<dbReference type="GO" id="GO:0035251">
    <property type="term" value="F:UDP-glucosyltransferase activity"/>
    <property type="evidence" value="ECO:0007669"/>
    <property type="project" value="InterPro"/>
</dbReference>
<dbReference type="Gene3D" id="3.40.50.2000">
    <property type="entry name" value="Glycogen Phosphorylase B"/>
    <property type="match status" value="2"/>
</dbReference>
<evidence type="ECO:0000256" key="3">
    <source>
        <dbReference type="ARBA" id="ARBA00022679"/>
    </source>
</evidence>